<gene>
    <name evidence="2" type="ORF">HLH33_12890</name>
</gene>
<dbReference type="PANTHER" id="PTHR40455">
    <property type="entry name" value="ANTITOXIN HIGA"/>
    <property type="match status" value="1"/>
</dbReference>
<dbReference type="SUPFAM" id="SSF47413">
    <property type="entry name" value="lambda repressor-like DNA-binding domains"/>
    <property type="match status" value="1"/>
</dbReference>
<name>A0A7W4I6J4_GLUDI</name>
<dbReference type="InterPro" id="IPR001387">
    <property type="entry name" value="Cro/C1-type_HTH"/>
</dbReference>
<dbReference type="Proteomes" id="UP000550787">
    <property type="component" value="Unassembled WGS sequence"/>
</dbReference>
<dbReference type="Pfam" id="PF01381">
    <property type="entry name" value="HTH_3"/>
    <property type="match status" value="1"/>
</dbReference>
<dbReference type="PROSITE" id="PS50943">
    <property type="entry name" value="HTH_CROC1"/>
    <property type="match status" value="1"/>
</dbReference>
<dbReference type="InterPro" id="IPR010982">
    <property type="entry name" value="Lambda_DNA-bd_dom_sf"/>
</dbReference>
<dbReference type="InterPro" id="IPR039060">
    <property type="entry name" value="Antitox_HigA"/>
</dbReference>
<organism evidence="2 3">
    <name type="scientific">Gluconacetobacter diazotrophicus</name>
    <name type="common">Acetobacter diazotrophicus</name>
    <dbReference type="NCBI Taxonomy" id="33996"/>
    <lineage>
        <taxon>Bacteria</taxon>
        <taxon>Pseudomonadati</taxon>
        <taxon>Pseudomonadota</taxon>
        <taxon>Alphaproteobacteria</taxon>
        <taxon>Acetobacterales</taxon>
        <taxon>Acetobacteraceae</taxon>
        <taxon>Gluconacetobacter</taxon>
    </lineage>
</organism>
<accession>A0A7W4I6J4</accession>
<dbReference type="GO" id="GO:0006355">
    <property type="term" value="P:regulation of DNA-templated transcription"/>
    <property type="evidence" value="ECO:0007669"/>
    <property type="project" value="InterPro"/>
</dbReference>
<dbReference type="SMART" id="SM00530">
    <property type="entry name" value="HTH_XRE"/>
    <property type="match status" value="1"/>
</dbReference>
<protein>
    <submittedName>
        <fullName evidence="2">Helix-turn-helix domain-containing protein</fullName>
    </submittedName>
</protein>
<proteinExistence type="predicted"/>
<dbReference type="GO" id="GO:0001046">
    <property type="term" value="F:core promoter sequence-specific DNA binding"/>
    <property type="evidence" value="ECO:0007669"/>
    <property type="project" value="TreeGrafter"/>
</dbReference>
<dbReference type="Gene3D" id="1.10.260.40">
    <property type="entry name" value="lambda repressor-like DNA-binding domains"/>
    <property type="match status" value="1"/>
</dbReference>
<reference evidence="2 3" key="1">
    <citation type="submission" date="2020-04" db="EMBL/GenBank/DDBJ databases">
        <title>Description of novel Gluconacetobacter.</title>
        <authorList>
            <person name="Sombolestani A."/>
        </authorList>
    </citation>
    <scope>NUCLEOTIDE SEQUENCE [LARGE SCALE GENOMIC DNA]</scope>
    <source>
        <strain evidence="2 3">LMG 7603</strain>
    </source>
</reference>
<evidence type="ECO:0000313" key="2">
    <source>
        <dbReference type="EMBL" id="MBB2157195.1"/>
    </source>
</evidence>
<dbReference type="EMBL" id="JABEQG010000026">
    <property type="protein sequence ID" value="MBB2157195.1"/>
    <property type="molecule type" value="Genomic_DNA"/>
</dbReference>
<evidence type="ECO:0000313" key="3">
    <source>
        <dbReference type="Proteomes" id="UP000550787"/>
    </source>
</evidence>
<sequence length="124" mass="13886">MMDIRPIRTDADHEWALKEIERYFDDEPTPGTPESDRFDVLATLIEAYERAHFPIEAPAPVDVLRFYMEQNGLAQADLAQVLGSRPRASEVLAGRRDLSLTMIAAIRAAWGIPADLLVPQRIAA</sequence>
<comment type="caution">
    <text evidence="2">The sequence shown here is derived from an EMBL/GenBank/DDBJ whole genome shotgun (WGS) entry which is preliminary data.</text>
</comment>
<dbReference type="AlphaFoldDB" id="A0A7W4I6J4"/>
<dbReference type="PANTHER" id="PTHR40455:SF1">
    <property type="entry name" value="ANTITOXIN HIGA"/>
    <property type="match status" value="1"/>
</dbReference>
<feature type="domain" description="HTH cro/C1-type" evidence="1">
    <location>
        <begin position="64"/>
        <end position="117"/>
    </location>
</feature>
<evidence type="ECO:0000259" key="1">
    <source>
        <dbReference type="PROSITE" id="PS50943"/>
    </source>
</evidence>